<proteinExistence type="predicted"/>
<gene>
    <name evidence="2" type="ORF">FDA94_20350</name>
</gene>
<evidence type="ECO:0008006" key="4">
    <source>
        <dbReference type="Google" id="ProtNLM"/>
    </source>
</evidence>
<feature type="transmembrane region" description="Helical" evidence="1">
    <location>
        <begin position="145"/>
        <end position="162"/>
    </location>
</feature>
<name>A0A4U3MEK6_9ACTN</name>
<organism evidence="2 3">
    <name type="scientific">Herbidospora galbida</name>
    <dbReference type="NCBI Taxonomy" id="2575442"/>
    <lineage>
        <taxon>Bacteria</taxon>
        <taxon>Bacillati</taxon>
        <taxon>Actinomycetota</taxon>
        <taxon>Actinomycetes</taxon>
        <taxon>Streptosporangiales</taxon>
        <taxon>Streptosporangiaceae</taxon>
        <taxon>Herbidospora</taxon>
    </lineage>
</organism>
<reference evidence="2 3" key="1">
    <citation type="submission" date="2019-04" db="EMBL/GenBank/DDBJ databases">
        <title>Herbidospora sp. NEAU-GS14.nov., a novel actinomycete isolated from soil.</title>
        <authorList>
            <person name="Han L."/>
        </authorList>
    </citation>
    <scope>NUCLEOTIDE SEQUENCE [LARGE SCALE GENOMIC DNA]</scope>
    <source>
        <strain evidence="2 3">NEAU-GS14</strain>
    </source>
</reference>
<sequence>MAGSLRRLVARAGGSVTSQAVTAGGSVVLQLIAVRFLGPEAFGAYAIMMAVLVTVTTVFSSWVGDSLTVLDRFNPRVRAALCASILGLTSAGTVVGVAFALALHLADGPGVAAFALLTVLWLPQESARRLLNARLEFGRLVLNDLVYVGVTLAILAGLWLTGTPFTLTWILGAMCAGQLVSLGLTLALLPSVEYRLPRPSLAGLGEVTTFAAWRSAQASLRPVALLIMRVAIDTFASRTVLAAVEAGRLLMSPALTVVQGAGSYLLPTFVRRRDAGVPIRPRNALTASLVLIAGTLACGVAAIAVLGHVGPLITGGAFTLDAVTVGGWVAYTVSFSATLPLAMMAAAYTLSRLVFMVRAAETAIGLTAMLVVLAVAPDLAHLAPYCIGFGGLASGFLLWWHLRRKAPVPSRNEIPHETHAAE</sequence>
<accession>A0A4U3MEK6</accession>
<comment type="caution">
    <text evidence="2">The sequence shown here is derived from an EMBL/GenBank/DDBJ whole genome shotgun (WGS) entry which is preliminary data.</text>
</comment>
<feature type="transmembrane region" description="Helical" evidence="1">
    <location>
        <begin position="328"/>
        <end position="348"/>
    </location>
</feature>
<dbReference type="RefSeq" id="WP_137248661.1">
    <property type="nucleotide sequence ID" value="NZ_SZQA01000019.1"/>
</dbReference>
<evidence type="ECO:0000256" key="1">
    <source>
        <dbReference type="SAM" id="Phobius"/>
    </source>
</evidence>
<dbReference type="AlphaFoldDB" id="A0A4U3MEK6"/>
<feature type="transmembrane region" description="Helical" evidence="1">
    <location>
        <begin position="382"/>
        <end position="402"/>
    </location>
</feature>
<dbReference type="EMBL" id="SZQA01000019">
    <property type="protein sequence ID" value="TKK86812.1"/>
    <property type="molecule type" value="Genomic_DNA"/>
</dbReference>
<keyword evidence="1" id="KW-0812">Transmembrane</keyword>
<keyword evidence="1" id="KW-0472">Membrane</keyword>
<feature type="transmembrane region" description="Helical" evidence="1">
    <location>
        <begin position="44"/>
        <end position="67"/>
    </location>
</feature>
<protein>
    <recommendedName>
        <fullName evidence="4">Lipopolysaccharide biosynthesis protein</fullName>
    </recommendedName>
</protein>
<feature type="transmembrane region" description="Helical" evidence="1">
    <location>
        <begin position="168"/>
        <end position="189"/>
    </location>
</feature>
<evidence type="ECO:0000313" key="3">
    <source>
        <dbReference type="Proteomes" id="UP000308705"/>
    </source>
</evidence>
<dbReference type="OrthoDB" id="3788679at2"/>
<keyword evidence="1" id="KW-1133">Transmembrane helix</keyword>
<keyword evidence="3" id="KW-1185">Reference proteome</keyword>
<feature type="transmembrane region" description="Helical" evidence="1">
    <location>
        <begin position="282"/>
        <end position="308"/>
    </location>
</feature>
<evidence type="ECO:0000313" key="2">
    <source>
        <dbReference type="EMBL" id="TKK86812.1"/>
    </source>
</evidence>
<feature type="transmembrane region" description="Helical" evidence="1">
    <location>
        <begin position="79"/>
        <end position="102"/>
    </location>
</feature>
<feature type="transmembrane region" description="Helical" evidence="1">
    <location>
        <begin position="20"/>
        <end position="38"/>
    </location>
</feature>
<feature type="transmembrane region" description="Helical" evidence="1">
    <location>
        <begin position="108"/>
        <end position="124"/>
    </location>
</feature>
<feature type="transmembrane region" description="Helical" evidence="1">
    <location>
        <begin position="355"/>
        <end position="376"/>
    </location>
</feature>
<dbReference type="Proteomes" id="UP000308705">
    <property type="component" value="Unassembled WGS sequence"/>
</dbReference>